<dbReference type="STRING" id="1220578.FPE01S_05_00860"/>
<evidence type="ECO:0000313" key="2">
    <source>
        <dbReference type="EMBL" id="GAO45390.1"/>
    </source>
</evidence>
<dbReference type="GO" id="GO:0000156">
    <property type="term" value="F:phosphorelay response regulator activity"/>
    <property type="evidence" value="ECO:0007669"/>
    <property type="project" value="InterPro"/>
</dbReference>
<keyword evidence="2" id="KW-0238">DNA-binding</keyword>
<organism evidence="2 3">
    <name type="scientific">Flavihumibacter petaseus NBRC 106054</name>
    <dbReference type="NCBI Taxonomy" id="1220578"/>
    <lineage>
        <taxon>Bacteria</taxon>
        <taxon>Pseudomonadati</taxon>
        <taxon>Bacteroidota</taxon>
        <taxon>Chitinophagia</taxon>
        <taxon>Chitinophagales</taxon>
        <taxon>Chitinophagaceae</taxon>
        <taxon>Flavihumibacter</taxon>
    </lineage>
</organism>
<dbReference type="PANTHER" id="PTHR37299:SF1">
    <property type="entry name" value="STAGE 0 SPORULATION PROTEIN A HOMOLOG"/>
    <property type="match status" value="1"/>
</dbReference>
<reference evidence="2 3" key="1">
    <citation type="submission" date="2015-04" db="EMBL/GenBank/DDBJ databases">
        <title>Whole genome shotgun sequence of Flavihumibacter petaseus NBRC 106054.</title>
        <authorList>
            <person name="Miyazawa S."/>
            <person name="Hosoyama A."/>
            <person name="Hashimoto M."/>
            <person name="Noguchi M."/>
            <person name="Tsuchikane K."/>
            <person name="Ohji S."/>
            <person name="Yamazoe A."/>
            <person name="Ichikawa N."/>
            <person name="Kimura A."/>
            <person name="Fujita N."/>
        </authorList>
    </citation>
    <scope>NUCLEOTIDE SEQUENCE [LARGE SCALE GENOMIC DNA]</scope>
    <source>
        <strain evidence="2 3">NBRC 106054</strain>
    </source>
</reference>
<evidence type="ECO:0000313" key="3">
    <source>
        <dbReference type="Proteomes" id="UP000033121"/>
    </source>
</evidence>
<accession>A0A0E9N7R7</accession>
<dbReference type="AlphaFoldDB" id="A0A0E9N7R7"/>
<sequence>MNHERKMYFGKMKYIFIWQGKTLVRLDLEEITFVSASDSYSKIFLTGDRYCLVRSTLTAVLAKLPTEAFVRTHRTYAVAINHIKTLEQEGLHIGKNFIPISKQYYNAVIARLPIVD</sequence>
<dbReference type="SMART" id="SM00850">
    <property type="entry name" value="LytTR"/>
    <property type="match status" value="1"/>
</dbReference>
<dbReference type="Gene3D" id="2.40.50.1020">
    <property type="entry name" value="LytTr DNA-binding domain"/>
    <property type="match status" value="1"/>
</dbReference>
<dbReference type="PANTHER" id="PTHR37299">
    <property type="entry name" value="TRANSCRIPTIONAL REGULATOR-RELATED"/>
    <property type="match status" value="1"/>
</dbReference>
<dbReference type="InterPro" id="IPR007492">
    <property type="entry name" value="LytTR_DNA-bd_dom"/>
</dbReference>
<dbReference type="InterPro" id="IPR046947">
    <property type="entry name" value="LytR-like"/>
</dbReference>
<dbReference type="Pfam" id="PF04397">
    <property type="entry name" value="LytTR"/>
    <property type="match status" value="1"/>
</dbReference>
<name>A0A0E9N7R7_9BACT</name>
<dbReference type="EMBL" id="BBWV01000005">
    <property type="protein sequence ID" value="GAO45390.1"/>
    <property type="molecule type" value="Genomic_DNA"/>
</dbReference>
<keyword evidence="3" id="KW-1185">Reference proteome</keyword>
<protein>
    <submittedName>
        <fullName evidence="2">Putative LytTR family DNA-binding protein</fullName>
    </submittedName>
</protein>
<dbReference type="GO" id="GO:0003677">
    <property type="term" value="F:DNA binding"/>
    <property type="evidence" value="ECO:0007669"/>
    <property type="project" value="UniProtKB-KW"/>
</dbReference>
<dbReference type="OrthoDB" id="679591at2"/>
<dbReference type="Proteomes" id="UP000033121">
    <property type="component" value="Unassembled WGS sequence"/>
</dbReference>
<comment type="caution">
    <text evidence="2">The sequence shown here is derived from an EMBL/GenBank/DDBJ whole genome shotgun (WGS) entry which is preliminary data.</text>
</comment>
<dbReference type="PROSITE" id="PS50930">
    <property type="entry name" value="HTH_LYTTR"/>
    <property type="match status" value="1"/>
</dbReference>
<feature type="domain" description="HTH LytTR-type" evidence="1">
    <location>
        <begin position="20"/>
        <end position="114"/>
    </location>
</feature>
<gene>
    <name evidence="2" type="ORF">FPE01S_05_00860</name>
</gene>
<evidence type="ECO:0000259" key="1">
    <source>
        <dbReference type="PROSITE" id="PS50930"/>
    </source>
</evidence>
<proteinExistence type="predicted"/>